<sequence length="247" mass="28106">TIEGLNELISGANCIVEWQGASNIVSVADGFIIKLDTIGLSIDEHTVLIILEHVGYATAFKSVTIIISTQNIDLTVGINSSEVDENSLKDFYYNEVITLSCRAYAEFEQIYLSGGTITFINEQIEYGLVKYDNSWFNTSLLISTSTFSLGINYVYIEFQQDNYTTTTFSFQILVKQIEFDVQTIDFQDSIKANIGEKIQIRINLTQFDTIDFIENANISYYWDFGQWYFEEIGGGIYELELVINENM</sequence>
<feature type="non-terminal residue" evidence="1">
    <location>
        <position position="1"/>
    </location>
</feature>
<name>X0WDF6_9ZZZZ</name>
<gene>
    <name evidence="1" type="ORF">S01H1_69776</name>
</gene>
<protein>
    <submittedName>
        <fullName evidence="1">Uncharacterized protein</fullName>
    </submittedName>
</protein>
<comment type="caution">
    <text evidence="1">The sequence shown here is derived from an EMBL/GenBank/DDBJ whole genome shotgun (WGS) entry which is preliminary data.</text>
</comment>
<evidence type="ECO:0000313" key="1">
    <source>
        <dbReference type="EMBL" id="GAG28974.1"/>
    </source>
</evidence>
<dbReference type="EMBL" id="BARS01046347">
    <property type="protein sequence ID" value="GAG28974.1"/>
    <property type="molecule type" value="Genomic_DNA"/>
</dbReference>
<reference evidence="1" key="1">
    <citation type="journal article" date="2014" name="Front. Microbiol.">
        <title>High frequency of phylogenetically diverse reductive dehalogenase-homologous genes in deep subseafloor sedimentary metagenomes.</title>
        <authorList>
            <person name="Kawai M."/>
            <person name="Futagami T."/>
            <person name="Toyoda A."/>
            <person name="Takaki Y."/>
            <person name="Nishi S."/>
            <person name="Hori S."/>
            <person name="Arai W."/>
            <person name="Tsubouchi T."/>
            <person name="Morono Y."/>
            <person name="Uchiyama I."/>
            <person name="Ito T."/>
            <person name="Fujiyama A."/>
            <person name="Inagaki F."/>
            <person name="Takami H."/>
        </authorList>
    </citation>
    <scope>NUCLEOTIDE SEQUENCE</scope>
    <source>
        <strain evidence="1">Expedition CK06-06</strain>
    </source>
</reference>
<dbReference type="AlphaFoldDB" id="X0WDF6"/>
<proteinExistence type="predicted"/>
<feature type="non-terminal residue" evidence="1">
    <location>
        <position position="247"/>
    </location>
</feature>
<accession>X0WDF6</accession>
<organism evidence="1">
    <name type="scientific">marine sediment metagenome</name>
    <dbReference type="NCBI Taxonomy" id="412755"/>
    <lineage>
        <taxon>unclassified sequences</taxon>
        <taxon>metagenomes</taxon>
        <taxon>ecological metagenomes</taxon>
    </lineage>
</organism>